<dbReference type="PANTHER" id="PTHR31817:SF0">
    <property type="entry name" value="CHROMOSOME UNDETERMINED SCAFFOLD_67, WHOLE GENOME SHOTGUN SEQUENCE"/>
    <property type="match status" value="1"/>
</dbReference>
<evidence type="ECO:0000313" key="7">
    <source>
        <dbReference type="Proteomes" id="UP001208570"/>
    </source>
</evidence>
<dbReference type="GO" id="GO:0006508">
    <property type="term" value="P:proteolysis"/>
    <property type="evidence" value="ECO:0007669"/>
    <property type="project" value="UniProtKB-KW"/>
</dbReference>
<evidence type="ECO:0000313" key="6">
    <source>
        <dbReference type="EMBL" id="KAK2151479.1"/>
    </source>
</evidence>
<comment type="cofactor">
    <cofactor evidence="1">
        <name>Zn(2+)</name>
        <dbReference type="ChEBI" id="CHEBI:29105"/>
    </cofactor>
</comment>
<gene>
    <name evidence="6" type="ORF">LSH36_362g05030</name>
</gene>
<dbReference type="InterPro" id="IPR012548">
    <property type="entry name" value="MATCAP"/>
</dbReference>
<evidence type="ECO:0000256" key="4">
    <source>
        <dbReference type="ARBA" id="ARBA00023049"/>
    </source>
</evidence>
<evidence type="ECO:0000256" key="1">
    <source>
        <dbReference type="ARBA" id="ARBA00001947"/>
    </source>
</evidence>
<feature type="compositionally biased region" description="Polar residues" evidence="5">
    <location>
        <begin position="68"/>
        <end position="86"/>
    </location>
</feature>
<keyword evidence="3" id="KW-0378">Hydrolase</keyword>
<feature type="region of interest" description="Disordered" evidence="5">
    <location>
        <begin position="13"/>
        <end position="151"/>
    </location>
</feature>
<keyword evidence="7" id="KW-1185">Reference proteome</keyword>
<dbReference type="Pfam" id="PF08014">
    <property type="entry name" value="MATCAP"/>
    <property type="match status" value="1"/>
</dbReference>
<protein>
    <submittedName>
        <fullName evidence="6">Uncharacterized protein</fullName>
    </submittedName>
</protein>
<comment type="caution">
    <text evidence="6">The sequence shown here is derived from an EMBL/GenBank/DDBJ whole genome shotgun (WGS) entry which is preliminary data.</text>
</comment>
<sequence length="647" mass="72977">MPCSTLALEVIRPSDAISGNRNDDSGSLPKGTTSRQWLPVENCPLVASGSSTSSPPDSSVMRIPLPDVNSSSFQLAVMGSSPNSGSFFDLHPSSDGQSGKQALSPIPDNCQSESSPSGSNNRQRTKTRRKKAKCRDKVRNRKKKLQPEETRRIKEEIQPTKRGHALKRKQLESVKPQTQEQKHIENTHHRLLSKAHLLHVPRTPENGIPSALIVMPPSGSPGVLKPKLSRAVSVQAVGEDTESVPTFEVESGVRLPRIARVRNDVTASATADLSLKKCASNPEISSKGNVIQNGERKTKKAENTAALGHLINKDSPVSQLDEKKKPQVALLIAIKPENQESERERFFKQRYNYNPQFTYRYPANPVVLEKYSHPTSSLLPVAEKIMNHAIEKYGSFEKFVETTGGKKLNRSQIVESAKRYLKKEGMLDEVAVRLSEDILSRACMTRFRGQPTLQVRINEIRELWMEGLLRHELEWYKWRRRRELNLRPFNPTEEGIAALHSIISRPEPSLFRSALLYYTAFKASELSFSQLFKDLGKFVKDPNVRWDYCMRAKRGQTDTSLPGTFSKDQVYLTGALSILKHRVHIDFHALFRCGKVDFRDVDRLKDLADLQNTRIPGFMIDLKQYRRSLDEIVVRNGLTNSDLEAAV</sequence>
<dbReference type="AlphaFoldDB" id="A0AAD9N263"/>
<accession>A0AAD9N263</accession>
<keyword evidence="4" id="KW-0482">Metalloprotease</keyword>
<feature type="compositionally biased region" description="Basic residues" evidence="5">
    <location>
        <begin position="123"/>
        <end position="144"/>
    </location>
</feature>
<dbReference type="Proteomes" id="UP001208570">
    <property type="component" value="Unassembled WGS sequence"/>
</dbReference>
<name>A0AAD9N263_9ANNE</name>
<dbReference type="PANTHER" id="PTHR31817">
    <property type="match status" value="1"/>
</dbReference>
<evidence type="ECO:0000256" key="2">
    <source>
        <dbReference type="ARBA" id="ARBA00022670"/>
    </source>
</evidence>
<reference evidence="6" key="1">
    <citation type="journal article" date="2023" name="Mol. Biol. Evol.">
        <title>Third-Generation Sequencing Reveals the Adaptive Role of the Epigenome in Three Deep-Sea Polychaetes.</title>
        <authorList>
            <person name="Perez M."/>
            <person name="Aroh O."/>
            <person name="Sun Y."/>
            <person name="Lan Y."/>
            <person name="Juniper S.K."/>
            <person name="Young C.R."/>
            <person name="Angers B."/>
            <person name="Qian P.Y."/>
        </authorList>
    </citation>
    <scope>NUCLEOTIDE SEQUENCE</scope>
    <source>
        <strain evidence="6">P08H-3</strain>
    </source>
</reference>
<evidence type="ECO:0000256" key="5">
    <source>
        <dbReference type="SAM" id="MobiDB-lite"/>
    </source>
</evidence>
<keyword evidence="2" id="KW-0645">Protease</keyword>
<feature type="compositionally biased region" description="Polar residues" evidence="5">
    <location>
        <begin position="109"/>
        <end position="121"/>
    </location>
</feature>
<feature type="compositionally biased region" description="Low complexity" evidence="5">
    <location>
        <begin position="48"/>
        <end position="59"/>
    </location>
</feature>
<evidence type="ECO:0000256" key="3">
    <source>
        <dbReference type="ARBA" id="ARBA00022801"/>
    </source>
</evidence>
<organism evidence="6 7">
    <name type="scientific">Paralvinella palmiformis</name>
    <dbReference type="NCBI Taxonomy" id="53620"/>
    <lineage>
        <taxon>Eukaryota</taxon>
        <taxon>Metazoa</taxon>
        <taxon>Spiralia</taxon>
        <taxon>Lophotrochozoa</taxon>
        <taxon>Annelida</taxon>
        <taxon>Polychaeta</taxon>
        <taxon>Sedentaria</taxon>
        <taxon>Canalipalpata</taxon>
        <taxon>Terebellida</taxon>
        <taxon>Terebelliformia</taxon>
        <taxon>Alvinellidae</taxon>
        <taxon>Paralvinella</taxon>
    </lineage>
</organism>
<proteinExistence type="predicted"/>
<dbReference type="SMART" id="SM01154">
    <property type="entry name" value="DUF1704"/>
    <property type="match status" value="1"/>
</dbReference>
<dbReference type="EMBL" id="JAODUP010000362">
    <property type="protein sequence ID" value="KAK2151479.1"/>
    <property type="molecule type" value="Genomic_DNA"/>
</dbReference>
<dbReference type="GO" id="GO:0008237">
    <property type="term" value="F:metallopeptidase activity"/>
    <property type="evidence" value="ECO:0007669"/>
    <property type="project" value="UniProtKB-KW"/>
</dbReference>